<comment type="caution">
    <text evidence="6">The sequence shown here is derived from an EMBL/GenBank/DDBJ whole genome shotgun (WGS) entry which is preliminary data.</text>
</comment>
<dbReference type="GO" id="GO:0004674">
    <property type="term" value="F:protein serine/threonine kinase activity"/>
    <property type="evidence" value="ECO:0007669"/>
    <property type="project" value="TreeGrafter"/>
</dbReference>
<evidence type="ECO:0000313" key="6">
    <source>
        <dbReference type="EMBL" id="EPY19129.1"/>
    </source>
</evidence>
<evidence type="ECO:0000256" key="2">
    <source>
        <dbReference type="ARBA" id="ARBA00022741"/>
    </source>
</evidence>
<dbReference type="GO" id="GO:0005524">
    <property type="term" value="F:ATP binding"/>
    <property type="evidence" value="ECO:0007669"/>
    <property type="project" value="UniProtKB-KW"/>
</dbReference>
<dbReference type="Gene3D" id="1.10.510.10">
    <property type="entry name" value="Transferase(Phosphotransferase) domain 1"/>
    <property type="match status" value="1"/>
</dbReference>
<dbReference type="Gene3D" id="3.30.200.20">
    <property type="entry name" value="Phosphorylase Kinase, domain 1"/>
    <property type="match status" value="1"/>
</dbReference>
<dbReference type="SMART" id="SM00220">
    <property type="entry name" value="S_TKc"/>
    <property type="match status" value="1"/>
</dbReference>
<keyword evidence="2" id="KW-0547">Nucleotide-binding</keyword>
<dbReference type="InterPro" id="IPR050660">
    <property type="entry name" value="NEK_Ser/Thr_kinase"/>
</dbReference>
<keyword evidence="4" id="KW-0067">ATP-binding</keyword>
<evidence type="ECO:0000256" key="1">
    <source>
        <dbReference type="ARBA" id="ARBA00022679"/>
    </source>
</evidence>
<keyword evidence="7" id="KW-1185">Reference proteome</keyword>
<dbReference type="Pfam" id="PF00069">
    <property type="entry name" value="Pkinase"/>
    <property type="match status" value="1"/>
</dbReference>
<evidence type="ECO:0000259" key="5">
    <source>
        <dbReference type="PROSITE" id="PS50011"/>
    </source>
</evidence>
<evidence type="ECO:0000256" key="4">
    <source>
        <dbReference type="ARBA" id="ARBA00022840"/>
    </source>
</evidence>
<dbReference type="InterPro" id="IPR000719">
    <property type="entry name" value="Prot_kinase_dom"/>
</dbReference>
<accession>S9TRC2</accession>
<dbReference type="CDD" id="cd00180">
    <property type="entry name" value="PKc"/>
    <property type="match status" value="1"/>
</dbReference>
<dbReference type="OrthoDB" id="4062651at2759"/>
<name>S9TRC2_9TRYP</name>
<protein>
    <submittedName>
        <fullName evidence="6">Protein kinase</fullName>
    </submittedName>
</protein>
<dbReference type="PANTHER" id="PTHR43671">
    <property type="entry name" value="SERINE/THREONINE-PROTEIN KINASE NEK"/>
    <property type="match status" value="1"/>
</dbReference>
<keyword evidence="1" id="KW-0808">Transferase</keyword>
<sequence length="431" mass="48184">MSRAPCSQCSGPVTAEVAHCIQCRSSVCGSCTQWLAPNRIGLVICKRCPMPSAFLYYCGRCSCSIAFEAIEYSCELCATPICFDCLETSFDQGALKCGHCCQGPVKMQIDPSVAPVLIDDVLIEGITLPLKDEESLVGQFKPKSKYSNFRAKEKLGEGAQGMVYKCVLEDGEVVASKELLVDDMDVAALKQQLAQTQRMMKLDHPHLIKYLDVFRAESPQRICVVMPYYSEGDLRDFIERQRRPIPEVKLCSIVLQIAGALKYLHDQNPPLMHLDVKPDNILLLNNEEQVLLMDLDLCRSVEVTASVVRRSNEPTYEYSAPEMVRSSGTPKADVFSLGVVTYVLATFPDIPAALNDRNENVVLSDSSWTWDTLRKAIRRDVLKVRNYKYSEDFIRLIGDMLAPDANDRPTSGAVIERLTTVMEKKLMQGLE</sequence>
<keyword evidence="3 6" id="KW-0418">Kinase</keyword>
<dbReference type="InterPro" id="IPR011009">
    <property type="entry name" value="Kinase-like_dom_sf"/>
</dbReference>
<evidence type="ECO:0000256" key="3">
    <source>
        <dbReference type="ARBA" id="ARBA00022777"/>
    </source>
</evidence>
<dbReference type="PANTHER" id="PTHR43671:SF103">
    <property type="entry name" value="KINASE, PUTATIVE-RELATED"/>
    <property type="match status" value="1"/>
</dbReference>
<dbReference type="SUPFAM" id="SSF56112">
    <property type="entry name" value="Protein kinase-like (PK-like)"/>
    <property type="match status" value="1"/>
</dbReference>
<feature type="domain" description="Protein kinase" evidence="5">
    <location>
        <begin position="149"/>
        <end position="422"/>
    </location>
</feature>
<dbReference type="AlphaFoldDB" id="S9TRC2"/>
<dbReference type="InterPro" id="IPR008271">
    <property type="entry name" value="Ser/Thr_kinase_AS"/>
</dbReference>
<proteinExistence type="predicted"/>
<dbReference type="PROSITE" id="PS00108">
    <property type="entry name" value="PROTEIN_KINASE_ST"/>
    <property type="match status" value="1"/>
</dbReference>
<evidence type="ECO:0000313" key="7">
    <source>
        <dbReference type="Proteomes" id="UP000015354"/>
    </source>
</evidence>
<dbReference type="Proteomes" id="UP000015354">
    <property type="component" value="Unassembled WGS sequence"/>
</dbReference>
<dbReference type="PROSITE" id="PS50011">
    <property type="entry name" value="PROTEIN_KINASE_DOM"/>
    <property type="match status" value="1"/>
</dbReference>
<gene>
    <name evidence="6" type="ORF">STCU_09605</name>
</gene>
<reference evidence="6 7" key="1">
    <citation type="journal article" date="2013" name="PLoS ONE">
        <title>Predicting the Proteins of Angomonas deanei, Strigomonas culicis and Their Respective Endosymbionts Reveals New Aspects of the Trypanosomatidae Family.</title>
        <authorList>
            <person name="Motta M.C."/>
            <person name="Martins A.C."/>
            <person name="de Souza S.S."/>
            <person name="Catta-Preta C.M."/>
            <person name="Silva R."/>
            <person name="Klein C.C."/>
            <person name="de Almeida L.G."/>
            <person name="de Lima Cunha O."/>
            <person name="Ciapina L.P."/>
            <person name="Brocchi M."/>
            <person name="Colabardini A.C."/>
            <person name="de Araujo Lima B."/>
            <person name="Machado C.R."/>
            <person name="de Almeida Soares C.M."/>
            <person name="Probst C.M."/>
            <person name="de Menezes C.B."/>
            <person name="Thompson C.E."/>
            <person name="Bartholomeu D.C."/>
            <person name="Gradia D.F."/>
            <person name="Pavoni D.P."/>
            <person name="Grisard E.C."/>
            <person name="Fantinatti-Garboggini F."/>
            <person name="Marchini F.K."/>
            <person name="Rodrigues-Luiz G.F."/>
            <person name="Wagner G."/>
            <person name="Goldman G.H."/>
            <person name="Fietto J.L."/>
            <person name="Elias M.C."/>
            <person name="Goldman M.H."/>
            <person name="Sagot M.F."/>
            <person name="Pereira M."/>
            <person name="Stoco P.H."/>
            <person name="de Mendonca-Neto R.P."/>
            <person name="Teixeira S.M."/>
            <person name="Maciel T.E."/>
            <person name="de Oliveira Mendes T.A."/>
            <person name="Urmenyi T.P."/>
            <person name="de Souza W."/>
            <person name="Schenkman S."/>
            <person name="de Vasconcelos A.T."/>
        </authorList>
    </citation>
    <scope>NUCLEOTIDE SEQUENCE [LARGE SCALE GENOMIC DNA]</scope>
</reference>
<dbReference type="EMBL" id="ATMH01009605">
    <property type="protein sequence ID" value="EPY19129.1"/>
    <property type="molecule type" value="Genomic_DNA"/>
</dbReference>
<organism evidence="6 7">
    <name type="scientific">Strigomonas culicis</name>
    <dbReference type="NCBI Taxonomy" id="28005"/>
    <lineage>
        <taxon>Eukaryota</taxon>
        <taxon>Discoba</taxon>
        <taxon>Euglenozoa</taxon>
        <taxon>Kinetoplastea</taxon>
        <taxon>Metakinetoplastina</taxon>
        <taxon>Trypanosomatida</taxon>
        <taxon>Trypanosomatidae</taxon>
        <taxon>Strigomonadinae</taxon>
        <taxon>Strigomonas</taxon>
    </lineage>
</organism>